<organism evidence="1 2">
    <name type="scientific">Peronosclerospora sorghi</name>
    <dbReference type="NCBI Taxonomy" id="230839"/>
    <lineage>
        <taxon>Eukaryota</taxon>
        <taxon>Sar</taxon>
        <taxon>Stramenopiles</taxon>
        <taxon>Oomycota</taxon>
        <taxon>Peronosporomycetes</taxon>
        <taxon>Peronosporales</taxon>
        <taxon>Peronosporaceae</taxon>
        <taxon>Peronosclerospora</taxon>
    </lineage>
</organism>
<name>A0ACC0WZG0_9STRA</name>
<accession>A0ACC0WZG0</accession>
<dbReference type="Proteomes" id="UP001163321">
    <property type="component" value="Chromosome 1"/>
</dbReference>
<proteinExistence type="predicted"/>
<keyword evidence="2" id="KW-1185">Reference proteome</keyword>
<reference evidence="1 2" key="1">
    <citation type="journal article" date="2022" name="bioRxiv">
        <title>The genome of the oomycete Peronosclerospora sorghi, a cosmopolitan pathogen of maize and sorghum, is inflated with dispersed pseudogenes.</title>
        <authorList>
            <person name="Fletcher K."/>
            <person name="Martin F."/>
            <person name="Isakeit T."/>
            <person name="Cavanaugh K."/>
            <person name="Magill C."/>
            <person name="Michelmore R."/>
        </authorList>
    </citation>
    <scope>NUCLEOTIDE SEQUENCE [LARGE SCALE GENOMIC DNA]</scope>
    <source>
        <strain evidence="1">P6</strain>
    </source>
</reference>
<dbReference type="EMBL" id="CM047580">
    <property type="protein sequence ID" value="KAI9923268.1"/>
    <property type="molecule type" value="Genomic_DNA"/>
</dbReference>
<gene>
    <name evidence="1" type="ORF">PsorP6_002733</name>
</gene>
<evidence type="ECO:0000313" key="2">
    <source>
        <dbReference type="Proteomes" id="UP001163321"/>
    </source>
</evidence>
<comment type="caution">
    <text evidence="1">The sequence shown here is derived from an EMBL/GenBank/DDBJ whole genome shotgun (WGS) entry which is preliminary data.</text>
</comment>
<protein>
    <submittedName>
        <fullName evidence="1">Uncharacterized protein</fullName>
    </submittedName>
</protein>
<sequence length="357" mass="41387">MDKVTNSVATICVMQQPHVQATEKALKESHSAPSRSRSSDLRVPYKFLRLPSNNLRVNKWDALILDSEVLELLKTSVKRMLSTFDPGVVDRVKPEIEIALRSLLFVFSTGLRRSTPGMKLENIQYVPHVLTRRRIGVFFMLSVGIPYVWKRWIRYLSFDRTASDIFSNSDMSGDSYRKRAFTVMKKVEAIVITCQFVNLLVFLRNGTYRSLSERCLGMKLESVAPLSASRSINFEYLNRQLLWNGLMDFGHFVLPLFTWGRQRLITLHRSLPMEQDIRSFQCCLCGFAPPQTPYITSCKHVYCYYCLQTSVAMEDEFVYVMLAMEQLTSRFLMNFAWVLRRCAACGVRFDTSHRLRD</sequence>
<evidence type="ECO:0000313" key="1">
    <source>
        <dbReference type="EMBL" id="KAI9923268.1"/>
    </source>
</evidence>